<gene>
    <name evidence="1" type="ORF">ENR64_20090</name>
</gene>
<sequence>MKTLRRFVVVVVGVLSALCLVGVHQGAIAQQPPRSVIVAQSSERASVEKVLLAKIKQTSAAGNPKVEKVAITDNFSLATWSRGEVGGTALLRKSNGSWKILTYGGGWINKTTMREYQVPEAAAEKLLSTIDPNWRMFE</sequence>
<reference evidence="1" key="1">
    <citation type="journal article" date="2020" name="mSystems">
        <title>Genome- and Community-Level Interaction Insights into Carbon Utilization and Element Cycling Functions of Hydrothermarchaeota in Hydrothermal Sediment.</title>
        <authorList>
            <person name="Zhou Z."/>
            <person name="Liu Y."/>
            <person name="Xu W."/>
            <person name="Pan J."/>
            <person name="Luo Z.H."/>
            <person name="Li M."/>
        </authorList>
    </citation>
    <scope>NUCLEOTIDE SEQUENCE [LARGE SCALE GENOMIC DNA]</scope>
    <source>
        <strain evidence="1">SpSt-418</strain>
    </source>
</reference>
<organism evidence="1">
    <name type="scientific">Oscillatoriales cyanobacterium SpSt-418</name>
    <dbReference type="NCBI Taxonomy" id="2282169"/>
    <lineage>
        <taxon>Bacteria</taxon>
        <taxon>Bacillati</taxon>
        <taxon>Cyanobacteriota</taxon>
        <taxon>Cyanophyceae</taxon>
        <taxon>Oscillatoriophycideae</taxon>
        <taxon>Oscillatoriales</taxon>
    </lineage>
</organism>
<dbReference type="EMBL" id="DSRU01000282">
    <property type="protein sequence ID" value="HFN00013.1"/>
    <property type="molecule type" value="Genomic_DNA"/>
</dbReference>
<proteinExistence type="predicted"/>
<accession>A0A7C3PFL6</accession>
<dbReference type="AlphaFoldDB" id="A0A7C3PFL6"/>
<comment type="caution">
    <text evidence="1">The sequence shown here is derived from an EMBL/GenBank/DDBJ whole genome shotgun (WGS) entry which is preliminary data.</text>
</comment>
<evidence type="ECO:0000313" key="1">
    <source>
        <dbReference type="EMBL" id="HFN00013.1"/>
    </source>
</evidence>
<name>A0A7C3PFL6_9CYAN</name>
<protein>
    <submittedName>
        <fullName evidence="1">Uncharacterized protein</fullName>
    </submittedName>
</protein>